<feature type="region of interest" description="Disordered" evidence="1">
    <location>
        <begin position="17"/>
        <end position="72"/>
    </location>
</feature>
<keyword evidence="4" id="KW-1185">Reference proteome</keyword>
<evidence type="ECO:0000313" key="3">
    <source>
        <dbReference type="EMBL" id="CAK0846120.1"/>
    </source>
</evidence>
<dbReference type="InterPro" id="IPR025605">
    <property type="entry name" value="OST-HTH/LOTUS_dom"/>
</dbReference>
<proteinExistence type="predicted"/>
<dbReference type="InterPro" id="IPR041966">
    <property type="entry name" value="LOTUS-like"/>
</dbReference>
<dbReference type="PROSITE" id="PS51644">
    <property type="entry name" value="HTH_OST"/>
    <property type="match status" value="1"/>
</dbReference>
<name>A0ABN9TLL9_9DINO</name>
<organism evidence="3 4">
    <name type="scientific">Prorocentrum cordatum</name>
    <dbReference type="NCBI Taxonomy" id="2364126"/>
    <lineage>
        <taxon>Eukaryota</taxon>
        <taxon>Sar</taxon>
        <taxon>Alveolata</taxon>
        <taxon>Dinophyceae</taxon>
        <taxon>Prorocentrales</taxon>
        <taxon>Prorocentraceae</taxon>
        <taxon>Prorocentrum</taxon>
    </lineage>
</organism>
<feature type="domain" description="HTH OST-type" evidence="2">
    <location>
        <begin position="302"/>
        <end position="378"/>
    </location>
</feature>
<reference evidence="3" key="1">
    <citation type="submission" date="2023-10" db="EMBL/GenBank/DDBJ databases">
        <authorList>
            <person name="Chen Y."/>
            <person name="Shah S."/>
            <person name="Dougan E. K."/>
            <person name="Thang M."/>
            <person name="Chan C."/>
        </authorList>
    </citation>
    <scope>NUCLEOTIDE SEQUENCE [LARGE SCALE GENOMIC DNA]</scope>
</reference>
<evidence type="ECO:0000259" key="2">
    <source>
        <dbReference type="PROSITE" id="PS51644"/>
    </source>
</evidence>
<dbReference type="EMBL" id="CAUYUJ010014796">
    <property type="protein sequence ID" value="CAK0846120.1"/>
    <property type="molecule type" value="Genomic_DNA"/>
</dbReference>
<dbReference type="Gene3D" id="3.30.420.610">
    <property type="entry name" value="LOTUS domain-like"/>
    <property type="match status" value="1"/>
</dbReference>
<accession>A0ABN9TLL9</accession>
<dbReference type="Proteomes" id="UP001189429">
    <property type="component" value="Unassembled WGS sequence"/>
</dbReference>
<feature type="compositionally biased region" description="Basic and acidic residues" evidence="1">
    <location>
        <begin position="57"/>
        <end position="67"/>
    </location>
</feature>
<comment type="caution">
    <text evidence="3">The sequence shown here is derived from an EMBL/GenBank/DDBJ whole genome shotgun (WGS) entry which is preliminary data.</text>
</comment>
<gene>
    <name evidence="3" type="ORF">PCOR1329_LOCUS39720</name>
</gene>
<evidence type="ECO:0000256" key="1">
    <source>
        <dbReference type="SAM" id="MobiDB-lite"/>
    </source>
</evidence>
<evidence type="ECO:0000313" key="4">
    <source>
        <dbReference type="Proteomes" id="UP001189429"/>
    </source>
</evidence>
<protein>
    <recommendedName>
        <fullName evidence="2">HTH OST-type domain-containing protein</fullName>
    </recommendedName>
</protein>
<sequence>MLCAAGAHMPPCSVVAVRPSEKTPPDSVLAVRPGGPPQRGAPPARRHLGWRAPQPREGGDRHAEQQPHRAGRCQEPLVVAAGPAPNTRAWLGPEDHPRADAERLRAQDPPGRWWLQPEVGSGEAGGQRPPPLQEGPQVWGIYQGRASHPRFGKNVPLQIELYWEFERVGGVWFMLQKSVDVVAWRTDEWPLVVRSLGGMSATLWGREVTPDRYAGEVSVGADGGGTFELLRCPQGSFGAEFSSWGSANPCDSSSAGSLIASVQEPTMHHKGLPLYQKTHPPMQDSVAKAMPKEMNPQLIFTTEEELAKATAEVLKAHPNGIDLAQLKQTIHRSTGVWLSEAFLGYKKLSVLLSSPTIDGACCSQRVGSCNRVFGRGSAPPEAGACEGVPCLADQCHPGKL</sequence>